<dbReference type="InterPro" id="IPR003170">
    <property type="entry name" value="MurB"/>
</dbReference>
<evidence type="ECO:0000259" key="17">
    <source>
        <dbReference type="PROSITE" id="PS51387"/>
    </source>
</evidence>
<organism evidence="18 19">
    <name type="scientific">Phascolarctobacterium succinatutens</name>
    <dbReference type="NCBI Taxonomy" id="626940"/>
    <lineage>
        <taxon>Bacteria</taxon>
        <taxon>Bacillati</taxon>
        <taxon>Bacillota</taxon>
        <taxon>Negativicutes</taxon>
        <taxon>Acidaminococcales</taxon>
        <taxon>Acidaminococcaceae</taxon>
        <taxon>Phascolarctobacterium</taxon>
    </lineage>
</organism>
<dbReference type="HAMAP" id="MF_00037">
    <property type="entry name" value="MurB"/>
    <property type="match status" value="1"/>
</dbReference>
<evidence type="ECO:0000256" key="12">
    <source>
        <dbReference type="ARBA" id="ARBA00023002"/>
    </source>
</evidence>
<reference evidence="18 19" key="1">
    <citation type="journal article" date="2016" name="Nat. Biotechnol.">
        <title>Measurement of bacterial replication rates in microbial communities.</title>
        <authorList>
            <person name="Brown C.T."/>
            <person name="Olm M.R."/>
            <person name="Thomas B.C."/>
            <person name="Banfield J.F."/>
        </authorList>
    </citation>
    <scope>NUCLEOTIDE SEQUENCE [LARGE SCALE GENOMIC DNA]</scope>
    <source>
        <strain evidence="18">46_33</strain>
    </source>
</reference>
<dbReference type="NCBIfam" id="NF010480">
    <property type="entry name" value="PRK13905.1"/>
    <property type="match status" value="1"/>
</dbReference>
<dbReference type="InterPro" id="IPR006094">
    <property type="entry name" value="Oxid_FAD_bind_N"/>
</dbReference>
<dbReference type="GO" id="GO:0071949">
    <property type="term" value="F:FAD binding"/>
    <property type="evidence" value="ECO:0007669"/>
    <property type="project" value="InterPro"/>
</dbReference>
<dbReference type="Gene3D" id="3.30.43.10">
    <property type="entry name" value="Uridine Diphospho-n-acetylenolpyruvylglucosamine Reductase, domain 2"/>
    <property type="match status" value="1"/>
</dbReference>
<dbReference type="InterPro" id="IPR036635">
    <property type="entry name" value="MurB_C_sf"/>
</dbReference>
<evidence type="ECO:0000256" key="11">
    <source>
        <dbReference type="ARBA" id="ARBA00022984"/>
    </source>
</evidence>
<comment type="cofactor">
    <cofactor evidence="1 16">
        <name>FAD</name>
        <dbReference type="ChEBI" id="CHEBI:57692"/>
    </cofactor>
</comment>
<evidence type="ECO:0000256" key="8">
    <source>
        <dbReference type="ARBA" id="ARBA00022827"/>
    </source>
</evidence>
<comment type="caution">
    <text evidence="18">The sequence shown here is derived from an EMBL/GenBank/DDBJ whole genome shotgun (WGS) entry which is preliminary data.</text>
</comment>
<keyword evidence="5 16" id="KW-0963">Cytoplasm</keyword>
<evidence type="ECO:0000256" key="10">
    <source>
        <dbReference type="ARBA" id="ARBA00022960"/>
    </source>
</evidence>
<evidence type="ECO:0000256" key="1">
    <source>
        <dbReference type="ARBA" id="ARBA00001974"/>
    </source>
</evidence>
<protein>
    <recommendedName>
        <fullName evidence="16">UDP-N-acetylenolpyruvoylglucosamine reductase</fullName>
        <ecNumber evidence="16">1.3.1.98</ecNumber>
    </recommendedName>
    <alternativeName>
        <fullName evidence="16">UDP-N-acetylmuramate dehydrogenase</fullName>
    </alternativeName>
</protein>
<dbReference type="UniPathway" id="UPA00219"/>
<dbReference type="RefSeq" id="WP_303679776.1">
    <property type="nucleotide sequence ID" value="NZ_MNTG01000027.1"/>
</dbReference>
<evidence type="ECO:0000256" key="9">
    <source>
        <dbReference type="ARBA" id="ARBA00022857"/>
    </source>
</evidence>
<dbReference type="GO" id="GO:0009252">
    <property type="term" value="P:peptidoglycan biosynthetic process"/>
    <property type="evidence" value="ECO:0007669"/>
    <property type="project" value="UniProtKB-UniRule"/>
</dbReference>
<accession>A0A1Q6R5Z1</accession>
<comment type="catalytic activity">
    <reaction evidence="15 16">
        <text>UDP-N-acetyl-alpha-D-muramate + NADP(+) = UDP-N-acetyl-3-O-(1-carboxyvinyl)-alpha-D-glucosamine + NADPH + H(+)</text>
        <dbReference type="Rhea" id="RHEA:12248"/>
        <dbReference type="ChEBI" id="CHEBI:15378"/>
        <dbReference type="ChEBI" id="CHEBI:57783"/>
        <dbReference type="ChEBI" id="CHEBI:58349"/>
        <dbReference type="ChEBI" id="CHEBI:68483"/>
        <dbReference type="ChEBI" id="CHEBI:70757"/>
        <dbReference type="EC" id="1.3.1.98"/>
    </reaction>
</comment>
<evidence type="ECO:0000256" key="14">
    <source>
        <dbReference type="ARBA" id="ARBA00023316"/>
    </source>
</evidence>
<keyword evidence="7 16" id="KW-0285">Flavoprotein</keyword>
<keyword evidence="12 16" id="KW-0560">Oxidoreductase</keyword>
<feature type="active site" evidence="16">
    <location>
        <position position="293"/>
    </location>
</feature>
<dbReference type="PANTHER" id="PTHR21071:SF4">
    <property type="entry name" value="UDP-N-ACETYLENOLPYRUVOYLGLUCOSAMINE REDUCTASE"/>
    <property type="match status" value="1"/>
</dbReference>
<dbReference type="InterPro" id="IPR016169">
    <property type="entry name" value="FAD-bd_PCMH_sub2"/>
</dbReference>
<dbReference type="SUPFAM" id="SSF56176">
    <property type="entry name" value="FAD-binding/transporter-associated domain-like"/>
    <property type="match status" value="1"/>
</dbReference>
<dbReference type="GO" id="GO:0008762">
    <property type="term" value="F:UDP-N-acetylmuramate dehydrogenase activity"/>
    <property type="evidence" value="ECO:0007669"/>
    <property type="project" value="UniProtKB-UniRule"/>
</dbReference>
<dbReference type="Gene3D" id="3.30.465.10">
    <property type="match status" value="1"/>
</dbReference>
<comment type="pathway">
    <text evidence="4 16">Cell wall biogenesis; peptidoglycan biosynthesis.</text>
</comment>
<keyword evidence="10 16" id="KW-0133">Cell shape</keyword>
<evidence type="ECO:0000256" key="5">
    <source>
        <dbReference type="ARBA" id="ARBA00022490"/>
    </source>
</evidence>
<feature type="active site" description="Proton donor" evidence="16">
    <location>
        <position position="223"/>
    </location>
</feature>
<keyword evidence="13 16" id="KW-0131">Cell cycle</keyword>
<dbReference type="AlphaFoldDB" id="A0A1Q6R5Z1"/>
<dbReference type="InterPro" id="IPR011601">
    <property type="entry name" value="MurB_C"/>
</dbReference>
<evidence type="ECO:0000313" key="19">
    <source>
        <dbReference type="Proteomes" id="UP000186777"/>
    </source>
</evidence>
<name>A0A1Q6R5Z1_9FIRM</name>
<evidence type="ECO:0000256" key="13">
    <source>
        <dbReference type="ARBA" id="ARBA00023306"/>
    </source>
</evidence>
<dbReference type="InterPro" id="IPR016167">
    <property type="entry name" value="FAD-bd_PCMH_sub1"/>
</dbReference>
<dbReference type="InterPro" id="IPR036318">
    <property type="entry name" value="FAD-bd_PCMH-like_sf"/>
</dbReference>
<keyword evidence="14 16" id="KW-0961">Cell wall biogenesis/degradation</keyword>
<dbReference type="PANTHER" id="PTHR21071">
    <property type="entry name" value="UDP-N-ACETYLENOLPYRUVOYLGLUCOSAMINE REDUCTASE"/>
    <property type="match status" value="1"/>
</dbReference>
<comment type="function">
    <text evidence="2 16">Cell wall formation.</text>
</comment>
<keyword evidence="6 16" id="KW-0132">Cell division</keyword>
<comment type="subcellular location">
    <subcellularLocation>
        <location evidence="3 16">Cytoplasm</location>
    </subcellularLocation>
</comment>
<keyword evidence="9 16" id="KW-0521">NADP</keyword>
<evidence type="ECO:0000256" key="6">
    <source>
        <dbReference type="ARBA" id="ARBA00022618"/>
    </source>
</evidence>
<evidence type="ECO:0000256" key="4">
    <source>
        <dbReference type="ARBA" id="ARBA00004752"/>
    </source>
</evidence>
<dbReference type="NCBIfam" id="TIGR00179">
    <property type="entry name" value="murB"/>
    <property type="match status" value="1"/>
</dbReference>
<gene>
    <name evidence="16" type="primary">murB</name>
    <name evidence="18" type="ORF">BHW43_05250</name>
</gene>
<evidence type="ECO:0000313" key="18">
    <source>
        <dbReference type="EMBL" id="OLA37802.1"/>
    </source>
</evidence>
<evidence type="ECO:0000256" key="15">
    <source>
        <dbReference type="ARBA" id="ARBA00048914"/>
    </source>
</evidence>
<feature type="active site" evidence="16">
    <location>
        <position position="173"/>
    </location>
</feature>
<dbReference type="GO" id="GO:0051301">
    <property type="term" value="P:cell division"/>
    <property type="evidence" value="ECO:0007669"/>
    <property type="project" value="UniProtKB-KW"/>
</dbReference>
<dbReference type="PROSITE" id="PS51387">
    <property type="entry name" value="FAD_PCMH"/>
    <property type="match status" value="1"/>
</dbReference>
<evidence type="ECO:0000256" key="3">
    <source>
        <dbReference type="ARBA" id="ARBA00004496"/>
    </source>
</evidence>
<feature type="domain" description="FAD-binding PCMH-type" evidence="17">
    <location>
        <begin position="28"/>
        <end position="194"/>
    </location>
</feature>
<dbReference type="Pfam" id="PF02873">
    <property type="entry name" value="MurB_C"/>
    <property type="match status" value="1"/>
</dbReference>
<dbReference type="GO" id="GO:0008360">
    <property type="term" value="P:regulation of cell shape"/>
    <property type="evidence" value="ECO:0007669"/>
    <property type="project" value="UniProtKB-KW"/>
</dbReference>
<dbReference type="Gene3D" id="3.90.78.10">
    <property type="entry name" value="UDP-N-acetylenolpyruvoylglucosamine reductase, C-terminal domain"/>
    <property type="match status" value="1"/>
</dbReference>
<evidence type="ECO:0000256" key="7">
    <source>
        <dbReference type="ARBA" id="ARBA00022630"/>
    </source>
</evidence>
<keyword evidence="8 16" id="KW-0274">FAD</keyword>
<dbReference type="GO" id="GO:0005829">
    <property type="term" value="C:cytosol"/>
    <property type="evidence" value="ECO:0007669"/>
    <property type="project" value="TreeGrafter"/>
</dbReference>
<comment type="similarity">
    <text evidence="16">Belongs to the MurB family.</text>
</comment>
<dbReference type="InterPro" id="IPR016166">
    <property type="entry name" value="FAD-bd_PCMH"/>
</dbReference>
<proteinExistence type="inferred from homology"/>
<dbReference type="EMBL" id="MNTG01000027">
    <property type="protein sequence ID" value="OLA37802.1"/>
    <property type="molecule type" value="Genomic_DNA"/>
</dbReference>
<sequence length="300" mass="31330">MTLQEIFAGCTAKPLLAEEPMAKHTSFRIGGPADLMAMPQSEQELQQLLQRAGEAKVPVTLIGNGSNLLVRDKGIRGLVIKLGNMLNDIAVDGCMLTFGSGVSLAAASRKAAELGLSGMEFAVGIPGSIGGAVYMNAGAYDGEMAKVVTSVRVMELDGTISELPAAALDFGYRHTALQGSGKIVTAVTVRLTAGDKQAITDKMADFSNRRITKQPLELPSAGSMFKRPPGYFAGTLIDQTGLKGYTVGGAQVSEKHAGFVVNIGGATAADVLQLICDVQDKVFAAHGVHLEPEVLVLGEE</sequence>
<dbReference type="SUPFAM" id="SSF56194">
    <property type="entry name" value="Uridine diphospho-N-Acetylenolpyruvylglucosamine reductase, MurB, C-terminal domain"/>
    <property type="match status" value="1"/>
</dbReference>
<dbReference type="EC" id="1.3.1.98" evidence="16"/>
<dbReference type="GO" id="GO:0071555">
    <property type="term" value="P:cell wall organization"/>
    <property type="evidence" value="ECO:0007669"/>
    <property type="project" value="UniProtKB-KW"/>
</dbReference>
<evidence type="ECO:0000256" key="2">
    <source>
        <dbReference type="ARBA" id="ARBA00003921"/>
    </source>
</evidence>
<keyword evidence="11 16" id="KW-0573">Peptidoglycan synthesis</keyword>
<evidence type="ECO:0000256" key="16">
    <source>
        <dbReference type="HAMAP-Rule" id="MF_00037"/>
    </source>
</evidence>
<dbReference type="Proteomes" id="UP000186777">
    <property type="component" value="Unassembled WGS sequence"/>
</dbReference>
<dbReference type="STRING" id="626940.BHW43_05250"/>
<dbReference type="Pfam" id="PF01565">
    <property type="entry name" value="FAD_binding_4"/>
    <property type="match status" value="1"/>
</dbReference>